<dbReference type="Pfam" id="PF01965">
    <property type="entry name" value="DJ-1_PfpI"/>
    <property type="match status" value="1"/>
</dbReference>
<dbReference type="PROSITE" id="PS00041">
    <property type="entry name" value="HTH_ARAC_FAMILY_1"/>
    <property type="match status" value="1"/>
</dbReference>
<dbReference type="InterPro" id="IPR018062">
    <property type="entry name" value="HTH_AraC-typ_CS"/>
</dbReference>
<dbReference type="PANTHER" id="PTHR43130">
    <property type="entry name" value="ARAC-FAMILY TRANSCRIPTIONAL REGULATOR"/>
    <property type="match status" value="1"/>
</dbReference>
<evidence type="ECO:0000256" key="2">
    <source>
        <dbReference type="ARBA" id="ARBA00023125"/>
    </source>
</evidence>
<dbReference type="SUPFAM" id="SSF52317">
    <property type="entry name" value="Class I glutamine amidotransferase-like"/>
    <property type="match status" value="1"/>
</dbReference>
<dbReference type="InterPro" id="IPR029062">
    <property type="entry name" value="Class_I_gatase-like"/>
</dbReference>
<dbReference type="SMART" id="SM00342">
    <property type="entry name" value="HTH_ARAC"/>
    <property type="match status" value="1"/>
</dbReference>
<keyword evidence="2" id="KW-0238">DNA-binding</keyword>
<evidence type="ECO:0000256" key="3">
    <source>
        <dbReference type="ARBA" id="ARBA00023163"/>
    </source>
</evidence>
<dbReference type="CDD" id="cd03137">
    <property type="entry name" value="GATase1_AraC_1"/>
    <property type="match status" value="1"/>
</dbReference>
<dbReference type="Gene3D" id="1.10.10.60">
    <property type="entry name" value="Homeodomain-like"/>
    <property type="match status" value="2"/>
</dbReference>
<keyword evidence="1" id="KW-0805">Transcription regulation</keyword>
<sequence>MAANELTKAATGNAGRRVLIVAFPEVQILDITGPSSVFNMASWVLGPKGPGYQVEIAATRRGPVKTKGGLLIHATTSLSRVQEPVDTLLVPGGEVTMKVGSVPDLPPQLRRLARHARRVASVCTGSFLLARAGLLEGKRATTHWVAGGELQRQHPTCEVSADQIFIRDGNVWTSAGVTSGIDMALALVEEDLGRNVARQVARMLVVYLQRPGGQSQFSVQMASQWASSSPIREVQEWLPEHLQEDLSVEALAKRAAMSPRNFARAFHAQVGATPARYIERLRVEAARRLLETTQRNIKEIACEVGFGALETLHRAFKRALGLTPAEYRRRFALGE</sequence>
<dbReference type="GO" id="GO:0003700">
    <property type="term" value="F:DNA-binding transcription factor activity"/>
    <property type="evidence" value="ECO:0007669"/>
    <property type="project" value="InterPro"/>
</dbReference>
<feature type="domain" description="HTH araC/xylS-type" evidence="4">
    <location>
        <begin position="232"/>
        <end position="330"/>
    </location>
</feature>
<dbReference type="AlphaFoldDB" id="A0A0N7AZ59"/>
<reference evidence="5" key="1">
    <citation type="submission" date="2014-11" db="EMBL/GenBank/DDBJ databases">
        <title>Production of the Bengamide Class of Marine Natural Products in Myxobacteria: Biosynthesis and Structure Activity Relationships.</title>
        <authorList>
            <person name="Wenzel S.C."/>
            <person name="Hoffmann H."/>
            <person name="Zhang J."/>
            <person name="Debussche L."/>
            <person name="Haag-Richter S."/>
            <person name="Kurz M."/>
            <person name="Nardi F."/>
            <person name="Lukat P."/>
            <person name="Kochems I."/>
            <person name="Tietgen H."/>
            <person name="Schummer D."/>
            <person name="Nicolas J.-P."/>
            <person name="Calvet L."/>
            <person name="Czepczor V."/>
            <person name="Vrignaud P."/>
            <person name="Muehlenweg A."/>
            <person name="Pelzer S."/>
            <person name="Mueller R."/>
            <person name="Broenstrup M."/>
        </authorList>
    </citation>
    <scope>NUCLEOTIDE SEQUENCE</scope>
    <source>
        <strain evidence="5">ST200611</strain>
    </source>
</reference>
<dbReference type="PANTHER" id="PTHR43130:SF3">
    <property type="entry name" value="HTH-TYPE TRANSCRIPTIONAL REGULATOR RV1931C"/>
    <property type="match status" value="1"/>
</dbReference>
<dbReference type="Pfam" id="PF12833">
    <property type="entry name" value="HTH_18"/>
    <property type="match status" value="1"/>
</dbReference>
<dbReference type="PROSITE" id="PS01124">
    <property type="entry name" value="HTH_ARAC_FAMILY_2"/>
    <property type="match status" value="1"/>
</dbReference>
<dbReference type="InterPro" id="IPR052158">
    <property type="entry name" value="INH-QAR"/>
</dbReference>
<dbReference type="EMBL" id="KP143770">
    <property type="protein sequence ID" value="AJY78080.1"/>
    <property type="molecule type" value="Genomic_DNA"/>
</dbReference>
<dbReference type="InterPro" id="IPR009057">
    <property type="entry name" value="Homeodomain-like_sf"/>
</dbReference>
<dbReference type="InterPro" id="IPR018060">
    <property type="entry name" value="HTH_AraC"/>
</dbReference>
<dbReference type="SUPFAM" id="SSF46689">
    <property type="entry name" value="Homeodomain-like"/>
    <property type="match status" value="2"/>
</dbReference>
<evidence type="ECO:0000259" key="4">
    <source>
        <dbReference type="PROSITE" id="PS01124"/>
    </source>
</evidence>
<dbReference type="GO" id="GO:0043565">
    <property type="term" value="F:sequence-specific DNA binding"/>
    <property type="evidence" value="ECO:0007669"/>
    <property type="project" value="InterPro"/>
</dbReference>
<name>A0A0N7AZ59_9BACT</name>
<proteinExistence type="predicted"/>
<keyword evidence="3" id="KW-0804">Transcription</keyword>
<accession>A0A0N7AZ59</accession>
<dbReference type="InterPro" id="IPR002818">
    <property type="entry name" value="DJ-1/PfpI"/>
</dbReference>
<protein>
    <submittedName>
        <fullName evidence="5">Putative regulator</fullName>
    </submittedName>
</protein>
<organism evidence="5">
    <name type="scientific">Myxococcus virescens</name>
    <dbReference type="NCBI Taxonomy" id="83456"/>
    <lineage>
        <taxon>Bacteria</taxon>
        <taxon>Pseudomonadati</taxon>
        <taxon>Myxococcota</taxon>
        <taxon>Myxococcia</taxon>
        <taxon>Myxococcales</taxon>
        <taxon>Cystobacterineae</taxon>
        <taxon>Myxococcaceae</taxon>
        <taxon>Myxococcus</taxon>
    </lineage>
</organism>
<evidence type="ECO:0000313" key="5">
    <source>
        <dbReference type="EMBL" id="AJY78080.1"/>
    </source>
</evidence>
<dbReference type="Gene3D" id="3.40.50.880">
    <property type="match status" value="1"/>
</dbReference>
<evidence type="ECO:0000256" key="1">
    <source>
        <dbReference type="ARBA" id="ARBA00023015"/>
    </source>
</evidence>